<evidence type="ECO:0000256" key="5">
    <source>
        <dbReference type="ARBA" id="ARBA00022964"/>
    </source>
</evidence>
<dbReference type="GO" id="GO:0046872">
    <property type="term" value="F:metal ion binding"/>
    <property type="evidence" value="ECO:0007669"/>
    <property type="project" value="UniProtKB-KW"/>
</dbReference>
<keyword evidence="5 10" id="KW-0223">Dioxygenase</keyword>
<dbReference type="EMBL" id="WQLA01000003">
    <property type="protein sequence ID" value="MVN91635.1"/>
    <property type="molecule type" value="Genomic_DNA"/>
</dbReference>
<dbReference type="InterPro" id="IPR032854">
    <property type="entry name" value="ALKBH3"/>
</dbReference>
<comment type="cofactor">
    <cofactor evidence="1">
        <name>Fe(2+)</name>
        <dbReference type="ChEBI" id="CHEBI:29033"/>
    </cofactor>
</comment>
<evidence type="ECO:0000256" key="3">
    <source>
        <dbReference type="ARBA" id="ARBA00022763"/>
    </source>
</evidence>
<dbReference type="RefSeq" id="WP_157541932.1">
    <property type="nucleotide sequence ID" value="NZ_WQLA01000003.1"/>
</dbReference>
<dbReference type="GO" id="GO:0051213">
    <property type="term" value="F:dioxygenase activity"/>
    <property type="evidence" value="ECO:0007669"/>
    <property type="project" value="UniProtKB-KW"/>
</dbReference>
<proteinExistence type="predicted"/>
<dbReference type="InterPro" id="IPR037151">
    <property type="entry name" value="AlkB-like_sf"/>
</dbReference>
<protein>
    <submittedName>
        <fullName evidence="10">Alpha-ketoglutarate-dependent dioxygenase AlkB</fullName>
    </submittedName>
</protein>
<dbReference type="PANTHER" id="PTHR31212:SF4">
    <property type="entry name" value="ALPHA-KETOGLUTARATE-DEPENDENT DIOXYGENASE ALKB HOMOLOG 3"/>
    <property type="match status" value="1"/>
</dbReference>
<evidence type="ECO:0000256" key="4">
    <source>
        <dbReference type="ARBA" id="ARBA00022842"/>
    </source>
</evidence>
<dbReference type="GO" id="GO:0016787">
    <property type="term" value="F:hydrolase activity"/>
    <property type="evidence" value="ECO:0007669"/>
    <property type="project" value="UniProtKB-ARBA"/>
</dbReference>
<accession>A0A6I4I8P6</accession>
<dbReference type="FunFam" id="2.60.120.590:FF:000004">
    <property type="entry name" value="DNA oxidative demethylase ALKBH2"/>
    <property type="match status" value="1"/>
</dbReference>
<dbReference type="GO" id="GO:0140097">
    <property type="term" value="F:catalytic activity, acting on DNA"/>
    <property type="evidence" value="ECO:0007669"/>
    <property type="project" value="UniProtKB-ARBA"/>
</dbReference>
<dbReference type="AlphaFoldDB" id="A0A6I4I8P6"/>
<keyword evidence="2" id="KW-0479">Metal-binding</keyword>
<evidence type="ECO:0000313" key="10">
    <source>
        <dbReference type="EMBL" id="MVN91635.1"/>
    </source>
</evidence>
<evidence type="ECO:0000256" key="2">
    <source>
        <dbReference type="ARBA" id="ARBA00022723"/>
    </source>
</evidence>
<keyword evidence="6" id="KW-0560">Oxidoreductase</keyword>
<keyword evidence="7" id="KW-0408">Iron</keyword>
<dbReference type="OrthoDB" id="190276at2"/>
<comment type="caution">
    <text evidence="10">The sequence shown here is derived from an EMBL/GenBank/DDBJ whole genome shotgun (WGS) entry which is preliminary data.</text>
</comment>
<keyword evidence="4" id="KW-0460">Magnesium</keyword>
<evidence type="ECO:0000256" key="7">
    <source>
        <dbReference type="ARBA" id="ARBA00023004"/>
    </source>
</evidence>
<dbReference type="GO" id="GO:0006307">
    <property type="term" value="P:DNA alkylation repair"/>
    <property type="evidence" value="ECO:0007669"/>
    <property type="project" value="InterPro"/>
</dbReference>
<sequence>MKLFNNNVQNLLPYDGEAIYHEGVLDPIEADKYFDIFLKEIAWVNDEAIMFGRRIITKRKVAWYGDADYKYSYSRIDRHALPWIDSLRMIKQQIEETCGKTFNSCLLNLYHNGSEGMSWHSDDEKELGNDPIIASLSLGVNRKFSFKHKQTKATVSLALNHGSVLLMQGSTQHYWLHSLPKSTKITGPRINLTFRNIIGG</sequence>
<evidence type="ECO:0000256" key="1">
    <source>
        <dbReference type="ARBA" id="ARBA00001954"/>
    </source>
</evidence>
<feature type="domain" description="Fe2OG dioxygenase" evidence="9">
    <location>
        <begin position="101"/>
        <end position="198"/>
    </location>
</feature>
<evidence type="ECO:0000256" key="8">
    <source>
        <dbReference type="ARBA" id="ARBA00023204"/>
    </source>
</evidence>
<dbReference type="InterPro" id="IPR005123">
    <property type="entry name" value="Oxoglu/Fe-dep_dioxygenase_dom"/>
</dbReference>
<keyword evidence="11" id="KW-1185">Reference proteome</keyword>
<gene>
    <name evidence="10" type="ORF">GO816_10915</name>
</gene>
<dbReference type="PROSITE" id="PS51471">
    <property type="entry name" value="FE2OG_OXY"/>
    <property type="match status" value="1"/>
</dbReference>
<organism evidence="10 11">
    <name type="scientific">Mucilaginibacter aquatilis</name>
    <dbReference type="NCBI Taxonomy" id="1517760"/>
    <lineage>
        <taxon>Bacteria</taxon>
        <taxon>Pseudomonadati</taxon>
        <taxon>Bacteroidota</taxon>
        <taxon>Sphingobacteriia</taxon>
        <taxon>Sphingobacteriales</taxon>
        <taxon>Sphingobacteriaceae</taxon>
        <taxon>Mucilaginibacter</taxon>
    </lineage>
</organism>
<keyword evidence="8" id="KW-0234">DNA repair</keyword>
<evidence type="ECO:0000256" key="6">
    <source>
        <dbReference type="ARBA" id="ARBA00023002"/>
    </source>
</evidence>
<reference evidence="10 11" key="1">
    <citation type="submission" date="2019-12" db="EMBL/GenBank/DDBJ databases">
        <title>Mucilaginibacter sp. HME9299 genome sequencing and assembly.</title>
        <authorList>
            <person name="Kang H."/>
            <person name="Kim H."/>
            <person name="Joh K."/>
        </authorList>
    </citation>
    <scope>NUCLEOTIDE SEQUENCE [LARGE SCALE GENOMIC DNA]</scope>
    <source>
        <strain evidence="10 11">HME9299</strain>
    </source>
</reference>
<dbReference type="Proteomes" id="UP000434850">
    <property type="component" value="Unassembled WGS sequence"/>
</dbReference>
<dbReference type="SUPFAM" id="SSF51197">
    <property type="entry name" value="Clavaminate synthase-like"/>
    <property type="match status" value="1"/>
</dbReference>
<dbReference type="GO" id="GO:0032451">
    <property type="term" value="F:demethylase activity"/>
    <property type="evidence" value="ECO:0007669"/>
    <property type="project" value="UniProtKB-ARBA"/>
</dbReference>
<dbReference type="InterPro" id="IPR027450">
    <property type="entry name" value="AlkB-like"/>
</dbReference>
<dbReference type="GO" id="GO:0016705">
    <property type="term" value="F:oxidoreductase activity, acting on paired donors, with incorporation or reduction of molecular oxygen"/>
    <property type="evidence" value="ECO:0007669"/>
    <property type="project" value="UniProtKB-ARBA"/>
</dbReference>
<name>A0A6I4I8P6_9SPHI</name>
<evidence type="ECO:0000259" key="9">
    <source>
        <dbReference type="PROSITE" id="PS51471"/>
    </source>
</evidence>
<keyword evidence="3" id="KW-0227">DNA damage</keyword>
<dbReference type="PANTHER" id="PTHR31212">
    <property type="entry name" value="ALPHA-KETOGLUTARATE-DEPENDENT DIOXYGENASE ALKB HOMOLOG 3"/>
    <property type="match status" value="1"/>
</dbReference>
<evidence type="ECO:0000313" key="11">
    <source>
        <dbReference type="Proteomes" id="UP000434850"/>
    </source>
</evidence>
<dbReference type="Pfam" id="PF13532">
    <property type="entry name" value="2OG-FeII_Oxy_2"/>
    <property type="match status" value="1"/>
</dbReference>
<dbReference type="Gene3D" id="2.60.120.590">
    <property type="entry name" value="Alpha-ketoglutarate-dependent dioxygenase AlkB-like"/>
    <property type="match status" value="1"/>
</dbReference>